<keyword evidence="2" id="KW-1185">Reference proteome</keyword>
<name>A0A516KV56_9CAUD</name>
<organism evidence="1 2">
    <name type="scientific">Microbacterium phage FuzzBuster</name>
    <dbReference type="NCBI Taxonomy" id="2590935"/>
    <lineage>
        <taxon>Viruses</taxon>
        <taxon>Duplodnaviria</taxon>
        <taxon>Heunggongvirae</taxon>
        <taxon>Uroviricota</taxon>
        <taxon>Caudoviricetes</taxon>
        <taxon>Hodgkinviridae</taxon>
        <taxon>Fuzzbustervirus</taxon>
        <taxon>Fuzzbustervirus fuzzbuster</taxon>
    </lineage>
</organism>
<dbReference type="Proteomes" id="UP000315280">
    <property type="component" value="Segment"/>
</dbReference>
<evidence type="ECO:0000313" key="1">
    <source>
        <dbReference type="EMBL" id="QDP45566.1"/>
    </source>
</evidence>
<proteinExistence type="predicted"/>
<dbReference type="EMBL" id="MN062720">
    <property type="protein sequence ID" value="QDP45566.1"/>
    <property type="molecule type" value="Genomic_DNA"/>
</dbReference>
<accession>A0A516KV56</accession>
<reference evidence="1 2" key="1">
    <citation type="submission" date="2019-06" db="EMBL/GenBank/DDBJ databases">
        <authorList>
            <person name="Austin C.R."/>
            <person name="Baumgardner C.A."/>
            <person name="Baysinger H.J."/>
            <person name="David A.M."/>
            <person name="Folse N.B."/>
            <person name="Gammon C.A."/>
            <person name="Garcia V.M."/>
            <person name="Gobble C.S."/>
            <person name="Herold B.N."/>
            <person name="Huamancondor M.S."/>
            <person name="Matheson G.R."/>
            <person name="Mondragon I."/>
            <person name="Nemes S.A."/>
            <person name="Neri L.M."/>
            <person name="Renaud V.D."/>
            <person name="Rigsbee E.A."/>
            <person name="Rockette B.M."/>
            <person name="Santiago M.R."/>
            <person name="Savage M.D."/>
            <person name="Simpson J.M."/>
            <person name="Slentz J.N."/>
            <person name="Spencer B.G."/>
            <person name="White D.J."/>
            <person name="Yarboro C.B."/>
            <person name="Anderson E.L."/>
            <person name="Wallen J.R."/>
            <person name="Gainey M.D."/>
            <person name="Garlena R.A."/>
            <person name="Russell D.A."/>
            <person name="Pope W.H."/>
            <person name="Jacobs-Sera D."/>
            <person name="Hatfull G.F."/>
        </authorList>
    </citation>
    <scope>NUCLEOTIDE SEQUENCE [LARGE SCALE GENOMIC DNA]</scope>
</reference>
<sequence length="71" mass="7776">MSPTKLLSRVQSANARIAQAVRAGDAQAEAEARRDQAYAKLVYEIDTRLDGVTLTSDQRRSLTSMINGQLP</sequence>
<protein>
    <submittedName>
        <fullName evidence="1">Uncharacterized protein</fullName>
    </submittedName>
</protein>
<gene>
    <name evidence="1" type="primary">82</name>
    <name evidence="1" type="ORF">SEA_FUZZBUSTER_82</name>
</gene>
<evidence type="ECO:0000313" key="2">
    <source>
        <dbReference type="Proteomes" id="UP000315280"/>
    </source>
</evidence>